<reference evidence="1 2" key="1">
    <citation type="submission" date="2018-06" db="EMBL/GenBank/DDBJ databases">
        <title>Genomic Encyclopedia of Archaeal and Bacterial Type Strains, Phase II (KMG-II): from individual species to whole genera.</title>
        <authorList>
            <person name="Goeker M."/>
        </authorList>
    </citation>
    <scope>NUCLEOTIDE SEQUENCE [LARGE SCALE GENOMIC DNA]</scope>
    <source>
        <strain evidence="1 2">DSM 23857</strain>
    </source>
</reference>
<proteinExistence type="predicted"/>
<dbReference type="Pfam" id="PF22752">
    <property type="entry name" value="DUF488-N3i"/>
    <property type="match status" value="1"/>
</dbReference>
<dbReference type="AlphaFoldDB" id="A0A327Q4T3"/>
<dbReference type="PANTHER" id="PTHR36849:SF1">
    <property type="entry name" value="CYTOPLASMIC PROTEIN"/>
    <property type="match status" value="1"/>
</dbReference>
<comment type="caution">
    <text evidence="1">The sequence shown here is derived from an EMBL/GenBank/DDBJ whole genome shotgun (WGS) entry which is preliminary data.</text>
</comment>
<dbReference type="Proteomes" id="UP000249547">
    <property type="component" value="Unassembled WGS sequence"/>
</dbReference>
<dbReference type="PANTHER" id="PTHR36849">
    <property type="entry name" value="CYTOPLASMIC PROTEIN-RELATED"/>
    <property type="match status" value="1"/>
</dbReference>
<dbReference type="EMBL" id="QLLL01000010">
    <property type="protein sequence ID" value="RAI99448.1"/>
    <property type="molecule type" value="Genomic_DNA"/>
</dbReference>
<keyword evidence="2" id="KW-1185">Reference proteome</keyword>
<protein>
    <submittedName>
        <fullName evidence="1">Uncharacterized protein YeaO (DUF488 family)</fullName>
    </submittedName>
</protein>
<evidence type="ECO:0000313" key="1">
    <source>
        <dbReference type="EMBL" id="RAI99448.1"/>
    </source>
</evidence>
<accession>A0A327Q4T3</accession>
<dbReference type="InterPro" id="IPR052552">
    <property type="entry name" value="YeaO-like"/>
</dbReference>
<dbReference type="RefSeq" id="WP_111599968.1">
    <property type="nucleotide sequence ID" value="NZ_QLLL01000010.1"/>
</dbReference>
<dbReference type="OrthoDB" id="9790745at2"/>
<gene>
    <name evidence="1" type="ORF">LX64_04582</name>
</gene>
<name>A0A327Q4T3_9BACT</name>
<evidence type="ECO:0000313" key="2">
    <source>
        <dbReference type="Proteomes" id="UP000249547"/>
    </source>
</evidence>
<sequence>MILIKQIYEPKAAQDGHRIFIDRTWPEGVPKSTAHIHEWLYELAPSEQLRQWLGIDSERFLSFKKYYLKELEEKLGLLTSIFEKSKHETVTIVHSAKDDTFNYAPILLEAIENITSIND</sequence>
<organism evidence="1 2">
    <name type="scientific">Chitinophaga skermanii</name>
    <dbReference type="NCBI Taxonomy" id="331697"/>
    <lineage>
        <taxon>Bacteria</taxon>
        <taxon>Pseudomonadati</taxon>
        <taxon>Bacteroidota</taxon>
        <taxon>Chitinophagia</taxon>
        <taxon>Chitinophagales</taxon>
        <taxon>Chitinophagaceae</taxon>
        <taxon>Chitinophaga</taxon>
    </lineage>
</organism>